<keyword evidence="2" id="KW-0614">Plasmid</keyword>
<dbReference type="Proteomes" id="UP000186108">
    <property type="component" value="Plasmid pR1CP1"/>
</dbReference>
<dbReference type="SUPFAM" id="SSF48452">
    <property type="entry name" value="TPR-like"/>
    <property type="match status" value="1"/>
</dbReference>
<dbReference type="Pfam" id="PF25873">
    <property type="entry name" value="WHD_MalT"/>
    <property type="match status" value="1"/>
</dbReference>
<evidence type="ECO:0000259" key="1">
    <source>
        <dbReference type="SMART" id="SM01043"/>
    </source>
</evidence>
<dbReference type="PANTHER" id="PTHR35807">
    <property type="entry name" value="TRANSCRIPTIONAL REGULATOR REDD-RELATED"/>
    <property type="match status" value="1"/>
</dbReference>
<geneLocation type="plasmid" evidence="4">
    <name>pr1cp1</name>
</geneLocation>
<gene>
    <name evidence="2" type="ORF">R1CP_38510</name>
    <name evidence="3" type="ORF">R1CP_39015</name>
</gene>
<dbReference type="SUPFAM" id="SSF46894">
    <property type="entry name" value="C-terminal effector domain of the bipartite response regulators"/>
    <property type="match status" value="1"/>
</dbReference>
<protein>
    <submittedName>
        <fullName evidence="2">Transcriptional regulator domain-containing protein</fullName>
    </submittedName>
</protein>
<dbReference type="InterPro" id="IPR005158">
    <property type="entry name" value="BTAD"/>
</dbReference>
<feature type="domain" description="Bacterial transcriptional activator" evidence="1">
    <location>
        <begin position="833"/>
        <end position="971"/>
    </location>
</feature>
<dbReference type="Gene3D" id="1.10.10.10">
    <property type="entry name" value="Winged helix-like DNA-binding domain superfamily/Winged helix DNA-binding domain"/>
    <property type="match status" value="1"/>
</dbReference>
<dbReference type="InterPro" id="IPR036388">
    <property type="entry name" value="WH-like_DNA-bd_sf"/>
</dbReference>
<name>A0A1B1KI86_RHOOP</name>
<geneLocation type="plasmid" evidence="2">
    <name>pR1CP1</name>
</geneLocation>
<dbReference type="SMART" id="SM01043">
    <property type="entry name" value="BTAD"/>
    <property type="match status" value="1"/>
</dbReference>
<organism evidence="2 4">
    <name type="scientific">Rhodococcus opacus</name>
    <name type="common">Nocardia opaca</name>
    <dbReference type="NCBI Taxonomy" id="37919"/>
    <lineage>
        <taxon>Bacteria</taxon>
        <taxon>Bacillati</taxon>
        <taxon>Actinomycetota</taxon>
        <taxon>Actinomycetes</taxon>
        <taxon>Mycobacteriales</taxon>
        <taxon>Nocardiaceae</taxon>
        <taxon>Rhodococcus</taxon>
    </lineage>
</organism>
<dbReference type="InterPro" id="IPR051677">
    <property type="entry name" value="AfsR-DnrI-RedD_regulator"/>
</dbReference>
<dbReference type="InterPro" id="IPR059106">
    <property type="entry name" value="WHD_MalT"/>
</dbReference>
<dbReference type="PATRIC" id="fig|37919.13.peg.8112"/>
<accession>A0A1B1KI86</accession>
<dbReference type="EMBL" id="CP009112">
    <property type="protein sequence ID" value="ANS32391.1"/>
    <property type="molecule type" value="Genomic_DNA"/>
</dbReference>
<dbReference type="GO" id="GO:0006355">
    <property type="term" value="P:regulation of DNA-templated transcription"/>
    <property type="evidence" value="ECO:0007669"/>
    <property type="project" value="InterPro"/>
</dbReference>
<dbReference type="InterPro" id="IPR016032">
    <property type="entry name" value="Sig_transdc_resp-reg_C-effctor"/>
</dbReference>
<dbReference type="AlphaFoldDB" id="A0A1B1KI86"/>
<sequence>MRRLLDHGNVVTVCAAAGAGKSTAVVTALDDIGRPVAWLSLDGTEAAAGRLLLYLEAAVSPHAPDAEGAATDALAAGLPLGEAAGLLAESLHGSGLVLVCDNVERVVESATAMAVLSALVRYIPPEVGLVLVSRVAVPLDASATCEMDRIGEIADEDLAFDVSEAAEALRLAGRSEIDPKEAVRRAGGWVTGVLFAGNPPAAQSPDRLHRYITAQVLGELPEQERRFLIRTSLLAEVSVEDATALGLADAGRIIGALRSRHLPVVWLREHAFAVGPQFRDYLQALLTLVDVDEYRNLLRNHAGLLIKKGELEEAVDVLLDVGDREQAWQLTLELLPRLVERMDLEPAARWLDSFNDADLQPSPRMASNILRVAFGLEQPTRGVAVLERNGWEWIQMMADFHQDSTDEALVLLVWCLWHTNALEQSRRVANLLRPGRARSIAEIVLGLSSDEPPPNFPEFAPTPSGPLEGLLMRVAYIYGRLQGLDAPGVHGPWRSVLGAPWVIAGLRATGQIEQAMELYELHRDKPQPLWLHGVDAAELMADLGRDEDAWNAVRTGWKLQGPTGSQVYAALLHLVEARLHLRLNRDTEAAMRALDAANECGAQSHSFIREFEMLWRGFAHLIRGEDTDARDMLTAAVASMQKTGHRLELVSAATYLSEANWRTGDEEASDRLAALALRAADDMGSVHLLLSALEDVPSVAVRGADTEPHRTSRWHELTTLLTRRGGLAITARNPRLVLEEFGEPVLLLDTVDVTPRLRKSTELLARLIAAPGRTVNRHEVLDGLFQSRNEPAARSYLRQALYRLREILPVDLSPIMEGDQLSILGPEIIVGTAEEVLACIGQADRQEDETRLITLTEALARSDRGPYLRGMSSSWVEARRIEVNERLLRARLDLARIAYRLGRYWESSSAVDMVLRQEPYREDAWLLRLSLAQASGSDDGVLATYQRYVAAMRELGVPPSAAIQLHVSRMRD</sequence>
<proteinExistence type="predicted"/>
<reference evidence="2 4" key="1">
    <citation type="submission" date="2014-07" db="EMBL/GenBank/DDBJ databases">
        <authorList>
            <person name="Zhang J.E."/>
            <person name="Yang H."/>
            <person name="Guo J."/>
            <person name="Deng Z."/>
            <person name="Luo H."/>
            <person name="Luo M."/>
            <person name="Zhao B."/>
        </authorList>
    </citation>
    <scope>NUCLEOTIDE SEQUENCE [LARGE SCALE GENOMIC DNA]</scope>
    <source>
        <strain evidence="2 4">1CP</strain>
        <plasmid evidence="4">Plasmid pr1cp1</plasmid>
        <plasmid evidence="2">pR1CP1</plasmid>
    </source>
</reference>
<dbReference type="InterPro" id="IPR011990">
    <property type="entry name" value="TPR-like_helical_dom_sf"/>
</dbReference>
<dbReference type="Gene3D" id="1.25.40.10">
    <property type="entry name" value="Tetratricopeptide repeat domain"/>
    <property type="match status" value="1"/>
</dbReference>
<dbReference type="EMBL" id="CP009112">
    <property type="protein sequence ID" value="ANS32298.1"/>
    <property type="molecule type" value="Genomic_DNA"/>
</dbReference>
<evidence type="ECO:0000313" key="4">
    <source>
        <dbReference type="Proteomes" id="UP000186108"/>
    </source>
</evidence>
<evidence type="ECO:0000313" key="3">
    <source>
        <dbReference type="EMBL" id="ANS32391.1"/>
    </source>
</evidence>
<dbReference type="Pfam" id="PF03704">
    <property type="entry name" value="BTAD"/>
    <property type="match status" value="1"/>
</dbReference>
<dbReference type="GO" id="GO:0003677">
    <property type="term" value="F:DNA binding"/>
    <property type="evidence" value="ECO:0007669"/>
    <property type="project" value="InterPro"/>
</dbReference>
<evidence type="ECO:0000313" key="2">
    <source>
        <dbReference type="EMBL" id="ANS32298.1"/>
    </source>
</evidence>